<dbReference type="Gene3D" id="3.80.10.10">
    <property type="entry name" value="Ribonuclease Inhibitor"/>
    <property type="match status" value="1"/>
</dbReference>
<evidence type="ECO:0008006" key="3">
    <source>
        <dbReference type="Google" id="ProtNLM"/>
    </source>
</evidence>
<proteinExistence type="predicted"/>
<evidence type="ECO:0000313" key="1">
    <source>
        <dbReference type="EMBL" id="KAF9332327.1"/>
    </source>
</evidence>
<name>A0A9P5VMJ5_9FUNG</name>
<organism evidence="1 2">
    <name type="scientific">Podila minutissima</name>
    <dbReference type="NCBI Taxonomy" id="64525"/>
    <lineage>
        <taxon>Eukaryota</taxon>
        <taxon>Fungi</taxon>
        <taxon>Fungi incertae sedis</taxon>
        <taxon>Mucoromycota</taxon>
        <taxon>Mortierellomycotina</taxon>
        <taxon>Mortierellomycetes</taxon>
        <taxon>Mortierellales</taxon>
        <taxon>Mortierellaceae</taxon>
        <taxon>Podila</taxon>
    </lineage>
</organism>
<gene>
    <name evidence="1" type="ORF">BG006_004787</name>
</gene>
<evidence type="ECO:0000313" key="2">
    <source>
        <dbReference type="Proteomes" id="UP000696485"/>
    </source>
</evidence>
<comment type="caution">
    <text evidence="1">The sequence shown here is derived from an EMBL/GenBank/DDBJ whole genome shotgun (WGS) entry which is preliminary data.</text>
</comment>
<dbReference type="Proteomes" id="UP000696485">
    <property type="component" value="Unassembled WGS sequence"/>
</dbReference>
<reference evidence="1" key="1">
    <citation type="journal article" date="2020" name="Fungal Divers.">
        <title>Resolving the Mortierellaceae phylogeny through synthesis of multi-gene phylogenetics and phylogenomics.</title>
        <authorList>
            <person name="Vandepol N."/>
            <person name="Liber J."/>
            <person name="Desiro A."/>
            <person name="Na H."/>
            <person name="Kennedy M."/>
            <person name="Barry K."/>
            <person name="Grigoriev I.V."/>
            <person name="Miller A.N."/>
            <person name="O'Donnell K."/>
            <person name="Stajich J.E."/>
            <person name="Bonito G."/>
        </authorList>
    </citation>
    <scope>NUCLEOTIDE SEQUENCE</scope>
    <source>
        <strain evidence="1">NVP1</strain>
    </source>
</reference>
<sequence>MAHPLELPELLHRIASHLPVCISDPLGRYAFRPHDLISCLKVNRIWNLSISPLLWTMYDSYEASRLKIPSCLLEARSHHFRYIRLSKCRPQFAFHSFQVQELEVLPIDKSINVLDLIRANPQLRALSWYLPSKDRSPNGQEDIQSALETLSRLERLKLNTWIHLTDTRLVQCLNNNPDLKELTLSSFKGFDQIDGCRSLNRLIHLTLDSELQNNRGLVQLIRFCPNLEHIALRSNADPCVPELGKALRKSCPRLISVKFVQDQNHSRVFLGLLDYQALIQAPPRLLHCEIVTDELTSEIFLMVLFNHSTWLQTICFRMYGRSSEVFSMANQLLGSCYHLTTLELLNEDSWWIPENCMDLFKQKWACGQLESIRLVGVESPLLLDNMDEMDWDGEAIDPCTVDTGPSHLEIAARHGWVASEVWRPRNEYLAPDAHSALVGAFLERAAAFPRLCEITLNQYHYTRDPSQT</sequence>
<dbReference type="SUPFAM" id="SSF52047">
    <property type="entry name" value="RNI-like"/>
    <property type="match status" value="1"/>
</dbReference>
<keyword evidence="2" id="KW-1185">Reference proteome</keyword>
<dbReference type="EMBL" id="JAAAUY010000266">
    <property type="protein sequence ID" value="KAF9332327.1"/>
    <property type="molecule type" value="Genomic_DNA"/>
</dbReference>
<dbReference type="AlphaFoldDB" id="A0A9P5VMJ5"/>
<protein>
    <recommendedName>
        <fullName evidence="3">F-box domain-containing protein</fullName>
    </recommendedName>
</protein>
<accession>A0A9P5VMJ5</accession>
<dbReference type="InterPro" id="IPR032675">
    <property type="entry name" value="LRR_dom_sf"/>
</dbReference>